<protein>
    <submittedName>
        <fullName evidence="1">Uncharacterized protein</fullName>
    </submittedName>
</protein>
<sequence>LISTVRHNSNDGDQSKLEQIVIQNELQNSTQPFDCSAIPIIPSARRSLKHYEKYSTQSTSESETTQGELPATTSIYISTDEVESTVTVIENN</sequence>
<dbReference type="EMBL" id="CAJOBH010250230">
    <property type="protein sequence ID" value="CAF5136489.1"/>
    <property type="molecule type" value="Genomic_DNA"/>
</dbReference>
<name>A0A8S3FR87_9BILA</name>
<evidence type="ECO:0000313" key="2">
    <source>
        <dbReference type="Proteomes" id="UP000681967"/>
    </source>
</evidence>
<dbReference type="Proteomes" id="UP000681967">
    <property type="component" value="Unassembled WGS sequence"/>
</dbReference>
<organism evidence="1 2">
    <name type="scientific">Rotaria magnacalcarata</name>
    <dbReference type="NCBI Taxonomy" id="392030"/>
    <lineage>
        <taxon>Eukaryota</taxon>
        <taxon>Metazoa</taxon>
        <taxon>Spiralia</taxon>
        <taxon>Gnathifera</taxon>
        <taxon>Rotifera</taxon>
        <taxon>Eurotatoria</taxon>
        <taxon>Bdelloidea</taxon>
        <taxon>Philodinida</taxon>
        <taxon>Philodinidae</taxon>
        <taxon>Rotaria</taxon>
    </lineage>
</organism>
<feature type="non-terminal residue" evidence="1">
    <location>
        <position position="1"/>
    </location>
</feature>
<evidence type="ECO:0000313" key="1">
    <source>
        <dbReference type="EMBL" id="CAF5136489.1"/>
    </source>
</evidence>
<gene>
    <name evidence="1" type="ORF">BYL167_LOCUS69405</name>
</gene>
<dbReference type="AlphaFoldDB" id="A0A8S3FR87"/>
<accession>A0A8S3FR87</accession>
<reference evidence="1" key="1">
    <citation type="submission" date="2021-02" db="EMBL/GenBank/DDBJ databases">
        <authorList>
            <person name="Nowell W R."/>
        </authorList>
    </citation>
    <scope>NUCLEOTIDE SEQUENCE</scope>
</reference>
<comment type="caution">
    <text evidence="1">The sequence shown here is derived from an EMBL/GenBank/DDBJ whole genome shotgun (WGS) entry which is preliminary data.</text>
</comment>
<proteinExistence type="predicted"/>